<dbReference type="InterPro" id="IPR040203">
    <property type="entry name" value="Sld2"/>
</dbReference>
<dbReference type="PANTHER" id="PTHR28124:SF1">
    <property type="entry name" value="DNA REPLICATION REGULATOR SLD2"/>
    <property type="match status" value="1"/>
</dbReference>
<feature type="compositionally biased region" description="Polar residues" evidence="8">
    <location>
        <begin position="100"/>
        <end position="114"/>
    </location>
</feature>
<dbReference type="GO" id="GO:0006270">
    <property type="term" value="P:DNA replication initiation"/>
    <property type="evidence" value="ECO:0007669"/>
    <property type="project" value="UniProtKB-UniRule"/>
</dbReference>
<dbReference type="GO" id="GO:1902977">
    <property type="term" value="P:mitotic DNA replication preinitiation complex assembly"/>
    <property type="evidence" value="ECO:0007669"/>
    <property type="project" value="TreeGrafter"/>
</dbReference>
<dbReference type="Gene3D" id="1.10.10.1460">
    <property type="match status" value="1"/>
</dbReference>
<evidence type="ECO:0000313" key="9">
    <source>
        <dbReference type="EMBL" id="KIL71747.1"/>
    </source>
</evidence>
<dbReference type="CDD" id="cd22289">
    <property type="entry name" value="RecQL4_SLD2_NTD"/>
    <property type="match status" value="1"/>
</dbReference>
<keyword evidence="6 7" id="KW-0131">Cell cycle</keyword>
<feature type="compositionally biased region" description="Acidic residues" evidence="8">
    <location>
        <begin position="526"/>
        <end position="538"/>
    </location>
</feature>
<protein>
    <recommendedName>
        <fullName evidence="3 7">DNA replication regulator SLD2</fullName>
    </recommendedName>
</protein>
<evidence type="ECO:0000256" key="2">
    <source>
        <dbReference type="ARBA" id="ARBA00007276"/>
    </source>
</evidence>
<keyword evidence="5 7" id="KW-0539">Nucleus</keyword>
<dbReference type="InterPro" id="IPR021110">
    <property type="entry name" value="DNA_rep_checkpnt_protein"/>
</dbReference>
<feature type="compositionally biased region" description="Basic residues" evidence="8">
    <location>
        <begin position="354"/>
        <end position="368"/>
    </location>
</feature>
<dbReference type="EMBL" id="KN818222">
    <property type="protein sequence ID" value="KIL71747.1"/>
    <property type="molecule type" value="Genomic_DNA"/>
</dbReference>
<reference evidence="9 10" key="1">
    <citation type="submission" date="2014-04" db="EMBL/GenBank/DDBJ databases">
        <title>Evolutionary Origins and Diversification of the Mycorrhizal Mutualists.</title>
        <authorList>
            <consortium name="DOE Joint Genome Institute"/>
            <consortium name="Mycorrhizal Genomics Consortium"/>
            <person name="Kohler A."/>
            <person name="Kuo A."/>
            <person name="Nagy L.G."/>
            <person name="Floudas D."/>
            <person name="Copeland A."/>
            <person name="Barry K.W."/>
            <person name="Cichocki N."/>
            <person name="Veneault-Fourrey C."/>
            <person name="LaButti K."/>
            <person name="Lindquist E.A."/>
            <person name="Lipzen A."/>
            <person name="Lundell T."/>
            <person name="Morin E."/>
            <person name="Murat C."/>
            <person name="Riley R."/>
            <person name="Ohm R."/>
            <person name="Sun H."/>
            <person name="Tunlid A."/>
            <person name="Henrissat B."/>
            <person name="Grigoriev I.V."/>
            <person name="Hibbett D.S."/>
            <person name="Martin F."/>
        </authorList>
    </citation>
    <scope>NUCLEOTIDE SEQUENCE [LARGE SCALE GENOMIC DNA]</scope>
    <source>
        <strain evidence="9 10">Koide BX008</strain>
    </source>
</reference>
<keyword evidence="10" id="KW-1185">Reference proteome</keyword>
<feature type="compositionally biased region" description="Basic and acidic residues" evidence="8">
    <location>
        <begin position="438"/>
        <end position="451"/>
    </location>
</feature>
<feature type="region of interest" description="Disordered" evidence="8">
    <location>
        <begin position="526"/>
        <end position="548"/>
    </location>
</feature>
<feature type="compositionally biased region" description="Pro residues" evidence="8">
    <location>
        <begin position="332"/>
        <end position="341"/>
    </location>
</feature>
<dbReference type="GO" id="GO:0031261">
    <property type="term" value="C:DNA replication preinitiation complex"/>
    <property type="evidence" value="ECO:0007669"/>
    <property type="project" value="TreeGrafter"/>
</dbReference>
<comment type="subcellular location">
    <subcellularLocation>
        <location evidence="1 7">Nucleus</location>
    </subcellularLocation>
</comment>
<feature type="compositionally biased region" description="Acidic residues" evidence="8">
    <location>
        <begin position="407"/>
        <end position="417"/>
    </location>
</feature>
<evidence type="ECO:0000256" key="7">
    <source>
        <dbReference type="RuleBase" id="RU367067"/>
    </source>
</evidence>
<feature type="region of interest" description="Disordered" evidence="8">
    <location>
        <begin position="46"/>
        <end position="253"/>
    </location>
</feature>
<dbReference type="AlphaFoldDB" id="A0A0C2XBF9"/>
<accession>A0A0C2XBF9</accession>
<evidence type="ECO:0000256" key="3">
    <source>
        <dbReference type="ARBA" id="ARBA00018363"/>
    </source>
</evidence>
<evidence type="ECO:0000256" key="8">
    <source>
        <dbReference type="SAM" id="MobiDB-lite"/>
    </source>
</evidence>
<dbReference type="GO" id="GO:0000727">
    <property type="term" value="P:double-strand break repair via break-induced replication"/>
    <property type="evidence" value="ECO:0007669"/>
    <property type="project" value="TreeGrafter"/>
</dbReference>
<dbReference type="HOGENOM" id="CLU_035050_0_0_1"/>
<sequence>MQAVRAEIKKWEKSFKARNDRDPTVDDIRAQPDIADKYRLYKRLSKEAAATASAPKTPPKAPVLLPSSSRVAEATAPLATFNPFSPSKNKGKTRAEQGLTRPNATSQNPFSTPSKIFPKSVRSVSPCEPSTSRQPDASVHPTAPSTALTRARKRLRGEPVSPSPNKEKRQRVLPISGPPLELSDVDDDPSHADTNELESITIGDTPVKPPAGNKSFTTLFQESLAPLVLEPKKDNGGSTAQGKNSIAPRYSSVDTLPSFDEELGWLKANRVQAKKKQHTLNLKSDKGKAVMKTSTSVVEKEPKSHIPLKRPLLDAESDSSNTQQRPGAHFPPLVPPSPPPETSASAPSTSNQSRSKHGSTANRRKKVKFSNTSGEETGEETDGDPGPTIKIIDATFQRPKHQYRGDDDWDENLESDPDPVLTYTVRSKAQGSPPGTHPHFDDSPLLQHDTEAEGKVEVDLPEKLRDVLALDMQDFKARDKHEARVVDSLLYNRRTVHYDPHKGGEIWSVGEDLHRTRIRWDGELEVLPDTDGDDEWEGEPVPWEVAEL</sequence>
<keyword evidence="4 7" id="KW-0235">DNA replication</keyword>
<dbReference type="Proteomes" id="UP000054549">
    <property type="component" value="Unassembled WGS sequence"/>
</dbReference>
<feature type="region of interest" description="Disordered" evidence="8">
    <location>
        <begin position="270"/>
        <end position="451"/>
    </location>
</feature>
<dbReference type="OrthoDB" id="8775810at2759"/>
<comment type="similarity">
    <text evidence="2 7">Belongs to the SLD2 family.</text>
</comment>
<evidence type="ECO:0000313" key="10">
    <source>
        <dbReference type="Proteomes" id="UP000054549"/>
    </source>
</evidence>
<evidence type="ECO:0000256" key="4">
    <source>
        <dbReference type="ARBA" id="ARBA00022705"/>
    </source>
</evidence>
<gene>
    <name evidence="9" type="ORF">M378DRAFT_241486</name>
</gene>
<proteinExistence type="inferred from homology"/>
<dbReference type="Pfam" id="PF11719">
    <property type="entry name" value="Drc1-Sld2"/>
    <property type="match status" value="1"/>
</dbReference>
<evidence type="ECO:0000256" key="1">
    <source>
        <dbReference type="ARBA" id="ARBA00004123"/>
    </source>
</evidence>
<dbReference type="STRING" id="946122.A0A0C2XBF9"/>
<comment type="function">
    <text evidence="7">Has a role in the initiation of DNA replication. Required at S-phase checkpoint.</text>
</comment>
<dbReference type="GO" id="GO:0003688">
    <property type="term" value="F:DNA replication origin binding"/>
    <property type="evidence" value="ECO:0007669"/>
    <property type="project" value="TreeGrafter"/>
</dbReference>
<organism evidence="9 10">
    <name type="scientific">Amanita muscaria (strain Koide BX008)</name>
    <dbReference type="NCBI Taxonomy" id="946122"/>
    <lineage>
        <taxon>Eukaryota</taxon>
        <taxon>Fungi</taxon>
        <taxon>Dikarya</taxon>
        <taxon>Basidiomycota</taxon>
        <taxon>Agaricomycotina</taxon>
        <taxon>Agaricomycetes</taxon>
        <taxon>Agaricomycetidae</taxon>
        <taxon>Agaricales</taxon>
        <taxon>Pluteineae</taxon>
        <taxon>Amanitaceae</taxon>
        <taxon>Amanita</taxon>
    </lineage>
</organism>
<evidence type="ECO:0000256" key="5">
    <source>
        <dbReference type="ARBA" id="ARBA00023242"/>
    </source>
</evidence>
<dbReference type="InParanoid" id="A0A0C2XBF9"/>
<evidence type="ECO:0000256" key="6">
    <source>
        <dbReference type="ARBA" id="ARBA00023306"/>
    </source>
</evidence>
<name>A0A0C2XBF9_AMAMK</name>
<dbReference type="PANTHER" id="PTHR28124">
    <property type="entry name" value="DNA REPLICATION REGULATOR SLD2"/>
    <property type="match status" value="1"/>
</dbReference>
<dbReference type="GO" id="GO:0003697">
    <property type="term" value="F:single-stranded DNA binding"/>
    <property type="evidence" value="ECO:0007669"/>
    <property type="project" value="TreeGrafter"/>
</dbReference>